<dbReference type="SMART" id="SM00043">
    <property type="entry name" value="CY"/>
    <property type="match status" value="1"/>
</dbReference>
<dbReference type="Pfam" id="PF16845">
    <property type="entry name" value="SQAPI"/>
    <property type="match status" value="1"/>
</dbReference>
<evidence type="ECO:0000313" key="4">
    <source>
        <dbReference type="EMBL" id="CAI9266027.1"/>
    </source>
</evidence>
<dbReference type="EMBL" id="OX465086">
    <property type="protein sequence ID" value="CAI9266027.1"/>
    <property type="molecule type" value="Genomic_DNA"/>
</dbReference>
<organism evidence="4 5">
    <name type="scientific">Lactuca saligna</name>
    <name type="common">Willowleaf lettuce</name>
    <dbReference type="NCBI Taxonomy" id="75948"/>
    <lineage>
        <taxon>Eukaryota</taxon>
        <taxon>Viridiplantae</taxon>
        <taxon>Streptophyta</taxon>
        <taxon>Embryophyta</taxon>
        <taxon>Tracheophyta</taxon>
        <taxon>Spermatophyta</taxon>
        <taxon>Magnoliopsida</taxon>
        <taxon>eudicotyledons</taxon>
        <taxon>Gunneridae</taxon>
        <taxon>Pentapetalae</taxon>
        <taxon>asterids</taxon>
        <taxon>campanulids</taxon>
        <taxon>Asterales</taxon>
        <taxon>Asteraceae</taxon>
        <taxon>Cichorioideae</taxon>
        <taxon>Cichorieae</taxon>
        <taxon>Lactucinae</taxon>
        <taxon>Lactuca</taxon>
    </lineage>
</organism>
<proteinExistence type="predicted"/>
<keyword evidence="1" id="KW-0646">Protease inhibitor</keyword>
<dbReference type="InterPro" id="IPR000010">
    <property type="entry name" value="Cystatin_dom"/>
</dbReference>
<dbReference type="AlphaFoldDB" id="A0AA35Y9S2"/>
<dbReference type="SUPFAM" id="SSF54403">
    <property type="entry name" value="Cystatin/monellin"/>
    <property type="match status" value="1"/>
</dbReference>
<feature type="domain" description="Cystatin" evidence="3">
    <location>
        <begin position="28"/>
        <end position="117"/>
    </location>
</feature>
<dbReference type="CDD" id="cd00042">
    <property type="entry name" value="CY"/>
    <property type="match status" value="1"/>
</dbReference>
<dbReference type="GO" id="GO:0004869">
    <property type="term" value="F:cysteine-type endopeptidase inhibitor activity"/>
    <property type="evidence" value="ECO:0007669"/>
    <property type="project" value="UniProtKB-KW"/>
</dbReference>
<gene>
    <name evidence="4" type="ORF">LSALG_LOCUS6602</name>
</gene>
<protein>
    <recommendedName>
        <fullName evidence="3">Cystatin domain-containing protein</fullName>
    </recommendedName>
</protein>
<dbReference type="PANTHER" id="PTHR47364">
    <property type="entry name" value="CYSTEINE PROTEINASE INHIBITOR 5"/>
    <property type="match status" value="1"/>
</dbReference>
<evidence type="ECO:0000259" key="3">
    <source>
        <dbReference type="SMART" id="SM00043"/>
    </source>
</evidence>
<evidence type="ECO:0000256" key="1">
    <source>
        <dbReference type="ARBA" id="ARBA00022690"/>
    </source>
</evidence>
<keyword evidence="5" id="KW-1185">Reference proteome</keyword>
<sequence>MNNLFITILVFFLPFIFFDSCVVLGARILTGHWKPISNVTDATVVDIGKFAVDEHDLKDHASLKFVRVVSGEIQVVAGMNYKLTITTVNGGLENNYVAVVWVKPIQKSRQLVSFKGPI</sequence>
<dbReference type="PANTHER" id="PTHR47364:SF2">
    <property type="entry name" value="CYSTEINE PROTEINASE INHIBITOR 5"/>
    <property type="match status" value="1"/>
</dbReference>
<evidence type="ECO:0000256" key="2">
    <source>
        <dbReference type="ARBA" id="ARBA00022704"/>
    </source>
</evidence>
<dbReference type="InterPro" id="IPR046350">
    <property type="entry name" value="Cystatin_sf"/>
</dbReference>
<name>A0AA35Y9S2_LACSI</name>
<evidence type="ECO:0000313" key="5">
    <source>
        <dbReference type="Proteomes" id="UP001177003"/>
    </source>
</evidence>
<keyword evidence="2" id="KW-0789">Thiol protease inhibitor</keyword>
<dbReference type="Gene3D" id="3.10.450.10">
    <property type="match status" value="1"/>
</dbReference>
<dbReference type="Proteomes" id="UP001177003">
    <property type="component" value="Chromosome 0"/>
</dbReference>
<accession>A0AA35Y9S2</accession>
<reference evidence="4" key="1">
    <citation type="submission" date="2023-04" db="EMBL/GenBank/DDBJ databases">
        <authorList>
            <person name="Vijverberg K."/>
            <person name="Xiong W."/>
            <person name="Schranz E."/>
        </authorList>
    </citation>
    <scope>NUCLEOTIDE SEQUENCE</scope>
</reference>